<proteinExistence type="predicted"/>
<sequence>MAHEQLNADFTRKFMKPSSSRQVIRDLVKTLKRNGSVADEKHSKRLATTPETVQTIQDAITLSPTASAWSLKLHKPVYGVL</sequence>
<evidence type="ECO:0000313" key="2">
    <source>
        <dbReference type="Proteomes" id="UP001148838"/>
    </source>
</evidence>
<accession>A0ABQ8RUR4</accession>
<keyword evidence="2" id="KW-1185">Reference proteome</keyword>
<reference evidence="1 2" key="1">
    <citation type="journal article" date="2022" name="Allergy">
        <title>Genome assembly and annotation of Periplaneta americana reveal a comprehensive cockroach allergen profile.</title>
        <authorList>
            <person name="Wang L."/>
            <person name="Xiong Q."/>
            <person name="Saelim N."/>
            <person name="Wang L."/>
            <person name="Nong W."/>
            <person name="Wan A.T."/>
            <person name="Shi M."/>
            <person name="Liu X."/>
            <person name="Cao Q."/>
            <person name="Hui J.H.L."/>
            <person name="Sookrung N."/>
            <person name="Leung T.F."/>
            <person name="Tungtrongchitr A."/>
            <person name="Tsui S.K.W."/>
        </authorList>
    </citation>
    <scope>NUCLEOTIDE SEQUENCE [LARGE SCALE GENOMIC DNA]</scope>
    <source>
        <strain evidence="1">PWHHKU_190912</strain>
    </source>
</reference>
<evidence type="ECO:0000313" key="1">
    <source>
        <dbReference type="EMBL" id="KAJ4425441.1"/>
    </source>
</evidence>
<gene>
    <name evidence="1" type="ORF">ANN_28056</name>
</gene>
<protein>
    <submittedName>
        <fullName evidence="1">Uncharacterized protein</fullName>
    </submittedName>
</protein>
<name>A0ABQ8RUR4_PERAM</name>
<dbReference type="Proteomes" id="UP001148838">
    <property type="component" value="Unassembled WGS sequence"/>
</dbReference>
<organism evidence="1 2">
    <name type="scientific">Periplaneta americana</name>
    <name type="common">American cockroach</name>
    <name type="synonym">Blatta americana</name>
    <dbReference type="NCBI Taxonomy" id="6978"/>
    <lineage>
        <taxon>Eukaryota</taxon>
        <taxon>Metazoa</taxon>
        <taxon>Ecdysozoa</taxon>
        <taxon>Arthropoda</taxon>
        <taxon>Hexapoda</taxon>
        <taxon>Insecta</taxon>
        <taxon>Pterygota</taxon>
        <taxon>Neoptera</taxon>
        <taxon>Polyneoptera</taxon>
        <taxon>Dictyoptera</taxon>
        <taxon>Blattodea</taxon>
        <taxon>Blattoidea</taxon>
        <taxon>Blattidae</taxon>
        <taxon>Blattinae</taxon>
        <taxon>Periplaneta</taxon>
    </lineage>
</organism>
<dbReference type="EMBL" id="JAJSOF020000043">
    <property type="protein sequence ID" value="KAJ4425441.1"/>
    <property type="molecule type" value="Genomic_DNA"/>
</dbReference>
<comment type="caution">
    <text evidence="1">The sequence shown here is derived from an EMBL/GenBank/DDBJ whole genome shotgun (WGS) entry which is preliminary data.</text>
</comment>